<feature type="compositionally biased region" description="Low complexity" evidence="1">
    <location>
        <begin position="140"/>
        <end position="162"/>
    </location>
</feature>
<keyword evidence="3" id="KW-1185">Reference proteome</keyword>
<protein>
    <submittedName>
        <fullName evidence="2">DUF3306 domain-containing protein</fullName>
    </submittedName>
</protein>
<evidence type="ECO:0000256" key="1">
    <source>
        <dbReference type="SAM" id="MobiDB-lite"/>
    </source>
</evidence>
<dbReference type="Proteomes" id="UP000778970">
    <property type="component" value="Unassembled WGS sequence"/>
</dbReference>
<feature type="compositionally biased region" description="Low complexity" evidence="1">
    <location>
        <begin position="20"/>
        <end position="30"/>
    </location>
</feature>
<dbReference type="AlphaFoldDB" id="A0A934QK18"/>
<evidence type="ECO:0000313" key="2">
    <source>
        <dbReference type="EMBL" id="MBK1698331.1"/>
    </source>
</evidence>
<feature type="region of interest" description="Disordered" evidence="1">
    <location>
        <begin position="1"/>
        <end position="51"/>
    </location>
</feature>
<dbReference type="EMBL" id="NRRE01000027">
    <property type="protein sequence ID" value="MBK1698331.1"/>
    <property type="molecule type" value="Genomic_DNA"/>
</dbReference>
<gene>
    <name evidence="2" type="ORF">CKO21_13875</name>
</gene>
<reference evidence="2" key="2">
    <citation type="journal article" date="2020" name="Microorganisms">
        <title>Osmotic Adaptation and Compatible Solute Biosynthesis of Phototrophic Bacteria as Revealed from Genome Analyses.</title>
        <authorList>
            <person name="Imhoff J.F."/>
            <person name="Rahn T."/>
            <person name="Kunzel S."/>
            <person name="Keller A."/>
            <person name="Neulinger S.C."/>
        </authorList>
    </citation>
    <scope>NUCLEOTIDE SEQUENCE</scope>
    <source>
        <strain evidence="2">DSM 9154</strain>
    </source>
</reference>
<accession>A0A934QK18</accession>
<feature type="compositionally biased region" description="Basic and acidic residues" evidence="1">
    <location>
        <begin position="191"/>
        <end position="203"/>
    </location>
</feature>
<organism evidence="2 3">
    <name type="scientific">Rhodovibrio salinarum</name>
    <dbReference type="NCBI Taxonomy" id="1087"/>
    <lineage>
        <taxon>Bacteria</taxon>
        <taxon>Pseudomonadati</taxon>
        <taxon>Pseudomonadota</taxon>
        <taxon>Alphaproteobacteria</taxon>
        <taxon>Rhodospirillales</taxon>
        <taxon>Rhodovibrionaceae</taxon>
        <taxon>Rhodovibrio</taxon>
    </lineage>
</organism>
<dbReference type="RefSeq" id="WP_051431963.1">
    <property type="nucleotide sequence ID" value="NZ_NRRE01000027.1"/>
</dbReference>
<name>A0A934QK18_9PROT</name>
<sequence length="216" mass="23419">MADSRDEGFLTRWARRKQRAAQAPAAKPGAPETPAEPVPSATERTETEAARQEWIDSLPEPEQLGPEDDYAQFLQDGVPDELRQRALRRLWSSNPVFANLDGLNDYDLDYTDAATVVENLKTAFQAGRGMVTKEEREAEAAASAAPGEELAEEATSAETANEPSDALSAEADTAPSEEDSVSMAGEGAPSPRERYRPRSDGQSRVKGAAAQRRWGS</sequence>
<evidence type="ECO:0000313" key="3">
    <source>
        <dbReference type="Proteomes" id="UP000778970"/>
    </source>
</evidence>
<dbReference type="InterPro" id="IPR021735">
    <property type="entry name" value="DUF3306"/>
</dbReference>
<reference evidence="2" key="1">
    <citation type="submission" date="2017-08" db="EMBL/GenBank/DDBJ databases">
        <authorList>
            <person name="Imhoff J.F."/>
            <person name="Rahn T."/>
            <person name="Kuenzel S."/>
            <person name="Neulinger S.C."/>
        </authorList>
    </citation>
    <scope>NUCLEOTIDE SEQUENCE</scope>
    <source>
        <strain evidence="2">DSM 9154</strain>
    </source>
</reference>
<comment type="caution">
    <text evidence="2">The sequence shown here is derived from an EMBL/GenBank/DDBJ whole genome shotgun (WGS) entry which is preliminary data.</text>
</comment>
<proteinExistence type="predicted"/>
<dbReference type="Pfam" id="PF11748">
    <property type="entry name" value="DUF3306"/>
    <property type="match status" value="1"/>
</dbReference>
<feature type="region of interest" description="Disordered" evidence="1">
    <location>
        <begin position="129"/>
        <end position="216"/>
    </location>
</feature>